<name>A0A8X8Y0U9_SALSN</name>
<dbReference type="Pfam" id="PF04577">
    <property type="entry name" value="Glyco_transf_61"/>
    <property type="match status" value="1"/>
</dbReference>
<evidence type="ECO:0000259" key="7">
    <source>
        <dbReference type="Pfam" id="PF04577"/>
    </source>
</evidence>
<comment type="subcellular location">
    <subcellularLocation>
        <location evidence="1">Golgi apparatus membrane</location>
        <topology evidence="1">Single-pass type II membrane protein</topology>
    </subcellularLocation>
</comment>
<dbReference type="PANTHER" id="PTHR20961:SF5">
    <property type="entry name" value="GLYCOSYLTRANSFERASE-RELATED"/>
    <property type="match status" value="1"/>
</dbReference>
<dbReference type="GO" id="GO:0000139">
    <property type="term" value="C:Golgi membrane"/>
    <property type="evidence" value="ECO:0007669"/>
    <property type="project" value="UniProtKB-SubCell"/>
</dbReference>
<sequence>MGFGKMNKRSNWWQKTLTFTTIICMILLTMTLYFTAVSKSFYFPGYLISKIWNYSNSRSDAYEFTGDVRLEESSDTVFIDAPAILFSTAGFALNYFHSVSDVMVPLFATSQRFNRNVIFLVTNHNASRFTSVHRKTIETLSKYEFIPDEVAVTCPLNFNMVMLEDNKANDGGDQPMDSGDHPMESGGDAPQVPVEEKMTDALLDVDIIVKPIYTMLEVMERVDEDSLLFHANGSHLGTITKNRKLTNELEQLKLERKLGFDPTIHDLGDHVEYSAKIVNTFDVMVAVHGSALTNMLFLPENAVVIQIIPWGLDDEGRICFAMR</sequence>
<protein>
    <recommendedName>
        <fullName evidence="7">Glycosyltransferase 61 catalytic domain-containing protein</fullName>
    </recommendedName>
</protein>
<gene>
    <name evidence="8" type="ORF">SASPL_114553</name>
</gene>
<proteinExistence type="predicted"/>
<dbReference type="AlphaFoldDB" id="A0A8X8Y0U9"/>
<evidence type="ECO:0000256" key="4">
    <source>
        <dbReference type="ARBA" id="ARBA00023180"/>
    </source>
</evidence>
<feature type="region of interest" description="Disordered" evidence="5">
    <location>
        <begin position="167"/>
        <end position="191"/>
    </location>
</feature>
<dbReference type="InterPro" id="IPR049625">
    <property type="entry name" value="Glyco_transf_61_cat"/>
</dbReference>
<evidence type="ECO:0000313" key="9">
    <source>
        <dbReference type="Proteomes" id="UP000298416"/>
    </source>
</evidence>
<evidence type="ECO:0000256" key="1">
    <source>
        <dbReference type="ARBA" id="ARBA00004323"/>
    </source>
</evidence>
<accession>A0A8X8Y0U9</accession>
<dbReference type="EMBL" id="PNBA02000005">
    <property type="protein sequence ID" value="KAG6424140.1"/>
    <property type="molecule type" value="Genomic_DNA"/>
</dbReference>
<comment type="caution">
    <text evidence="8">The sequence shown here is derived from an EMBL/GenBank/DDBJ whole genome shotgun (WGS) entry which is preliminary data.</text>
</comment>
<keyword evidence="3" id="KW-0808">Transferase</keyword>
<keyword evidence="4" id="KW-0325">Glycoprotein</keyword>
<dbReference type="InterPro" id="IPR007657">
    <property type="entry name" value="Glycosyltransferase_61"/>
</dbReference>
<evidence type="ECO:0000256" key="3">
    <source>
        <dbReference type="ARBA" id="ARBA00022679"/>
    </source>
</evidence>
<dbReference type="GO" id="GO:0016763">
    <property type="term" value="F:pentosyltransferase activity"/>
    <property type="evidence" value="ECO:0007669"/>
    <property type="project" value="UniProtKB-ARBA"/>
</dbReference>
<keyword evidence="2" id="KW-0328">Glycosyltransferase</keyword>
<feature type="domain" description="Glycosyltransferase 61 catalytic" evidence="7">
    <location>
        <begin position="95"/>
        <end position="305"/>
    </location>
</feature>
<evidence type="ECO:0000256" key="6">
    <source>
        <dbReference type="SAM" id="Phobius"/>
    </source>
</evidence>
<reference evidence="8" key="1">
    <citation type="submission" date="2018-01" db="EMBL/GenBank/DDBJ databases">
        <authorList>
            <person name="Mao J.F."/>
        </authorList>
    </citation>
    <scope>NUCLEOTIDE SEQUENCE</scope>
    <source>
        <strain evidence="8">Huo1</strain>
        <tissue evidence="8">Leaf</tissue>
    </source>
</reference>
<dbReference type="Proteomes" id="UP000298416">
    <property type="component" value="Unassembled WGS sequence"/>
</dbReference>
<organism evidence="8">
    <name type="scientific">Salvia splendens</name>
    <name type="common">Scarlet sage</name>
    <dbReference type="NCBI Taxonomy" id="180675"/>
    <lineage>
        <taxon>Eukaryota</taxon>
        <taxon>Viridiplantae</taxon>
        <taxon>Streptophyta</taxon>
        <taxon>Embryophyta</taxon>
        <taxon>Tracheophyta</taxon>
        <taxon>Spermatophyta</taxon>
        <taxon>Magnoliopsida</taxon>
        <taxon>eudicotyledons</taxon>
        <taxon>Gunneridae</taxon>
        <taxon>Pentapetalae</taxon>
        <taxon>asterids</taxon>
        <taxon>lamiids</taxon>
        <taxon>Lamiales</taxon>
        <taxon>Lamiaceae</taxon>
        <taxon>Nepetoideae</taxon>
        <taxon>Mentheae</taxon>
        <taxon>Salviinae</taxon>
        <taxon>Salvia</taxon>
        <taxon>Salvia subgen. Calosphace</taxon>
        <taxon>core Calosphace</taxon>
    </lineage>
</organism>
<keyword evidence="6" id="KW-0812">Transmembrane</keyword>
<evidence type="ECO:0000256" key="2">
    <source>
        <dbReference type="ARBA" id="ARBA00022676"/>
    </source>
</evidence>
<keyword evidence="9" id="KW-1185">Reference proteome</keyword>
<evidence type="ECO:0000256" key="5">
    <source>
        <dbReference type="SAM" id="MobiDB-lite"/>
    </source>
</evidence>
<feature type="transmembrane region" description="Helical" evidence="6">
    <location>
        <begin position="12"/>
        <end position="34"/>
    </location>
</feature>
<keyword evidence="6" id="KW-1133">Transmembrane helix</keyword>
<evidence type="ECO:0000313" key="8">
    <source>
        <dbReference type="EMBL" id="KAG6424140.1"/>
    </source>
</evidence>
<reference evidence="8" key="2">
    <citation type="submission" date="2020-08" db="EMBL/GenBank/DDBJ databases">
        <title>Plant Genome Project.</title>
        <authorList>
            <person name="Zhang R.-G."/>
        </authorList>
    </citation>
    <scope>NUCLEOTIDE SEQUENCE</scope>
    <source>
        <strain evidence="8">Huo1</strain>
        <tissue evidence="8">Leaf</tissue>
    </source>
</reference>
<keyword evidence="6" id="KW-0472">Membrane</keyword>
<dbReference type="PANTHER" id="PTHR20961">
    <property type="entry name" value="GLYCOSYLTRANSFERASE"/>
    <property type="match status" value="1"/>
</dbReference>